<dbReference type="GO" id="GO:0051087">
    <property type="term" value="F:protein-folding chaperone binding"/>
    <property type="evidence" value="ECO:0007669"/>
    <property type="project" value="TreeGrafter"/>
</dbReference>
<dbReference type="SMART" id="SM00883">
    <property type="entry name" value="Cpn10"/>
    <property type="match status" value="1"/>
</dbReference>
<dbReference type="InterPro" id="IPR011032">
    <property type="entry name" value="GroES-like_sf"/>
</dbReference>
<name>A0A6J5NKI6_9CAUD</name>
<dbReference type="GO" id="GO:0044183">
    <property type="term" value="F:protein folding chaperone"/>
    <property type="evidence" value="ECO:0007669"/>
    <property type="project" value="InterPro"/>
</dbReference>
<comment type="similarity">
    <text evidence="1">Belongs to the GroES chaperonin family.</text>
</comment>
<dbReference type="Pfam" id="PF00166">
    <property type="entry name" value="Cpn10"/>
    <property type="match status" value="1"/>
</dbReference>
<dbReference type="PANTHER" id="PTHR10772:SF63">
    <property type="entry name" value="20 KDA CHAPERONIN, CHLOROPLASTIC"/>
    <property type="match status" value="1"/>
</dbReference>
<dbReference type="CDD" id="cd00320">
    <property type="entry name" value="cpn10"/>
    <property type="match status" value="1"/>
</dbReference>
<dbReference type="InterPro" id="IPR020818">
    <property type="entry name" value="Chaperonin_GroES"/>
</dbReference>
<dbReference type="PRINTS" id="PR00297">
    <property type="entry name" value="CHAPERONIN10"/>
</dbReference>
<dbReference type="GO" id="GO:0051082">
    <property type="term" value="F:unfolded protein binding"/>
    <property type="evidence" value="ECO:0007669"/>
    <property type="project" value="TreeGrafter"/>
</dbReference>
<evidence type="ECO:0000256" key="1">
    <source>
        <dbReference type="ARBA" id="ARBA00006975"/>
    </source>
</evidence>
<dbReference type="GO" id="GO:0005524">
    <property type="term" value="F:ATP binding"/>
    <property type="evidence" value="ECO:0007669"/>
    <property type="project" value="InterPro"/>
</dbReference>
<evidence type="ECO:0000256" key="2">
    <source>
        <dbReference type="ARBA" id="ARBA00023186"/>
    </source>
</evidence>
<dbReference type="Gene3D" id="2.30.33.40">
    <property type="entry name" value="GroES chaperonin"/>
    <property type="match status" value="1"/>
</dbReference>
<keyword evidence="2" id="KW-0143">Chaperone</keyword>
<dbReference type="EMBL" id="LR796697">
    <property type="protein sequence ID" value="CAB4159889.1"/>
    <property type="molecule type" value="Genomic_DNA"/>
</dbReference>
<organism evidence="3">
    <name type="scientific">uncultured Caudovirales phage</name>
    <dbReference type="NCBI Taxonomy" id="2100421"/>
    <lineage>
        <taxon>Viruses</taxon>
        <taxon>Duplodnaviria</taxon>
        <taxon>Heunggongvirae</taxon>
        <taxon>Uroviricota</taxon>
        <taxon>Caudoviricetes</taxon>
        <taxon>Peduoviridae</taxon>
        <taxon>Maltschvirus</taxon>
        <taxon>Maltschvirus maltsch</taxon>
    </lineage>
</organism>
<proteinExistence type="inferred from homology"/>
<reference evidence="3" key="1">
    <citation type="submission" date="2020-04" db="EMBL/GenBank/DDBJ databases">
        <authorList>
            <person name="Chiriac C."/>
            <person name="Salcher M."/>
            <person name="Ghai R."/>
            <person name="Kavagutti S V."/>
        </authorList>
    </citation>
    <scope>NUCLEOTIDE SEQUENCE</scope>
</reference>
<dbReference type="GO" id="GO:0046872">
    <property type="term" value="F:metal ion binding"/>
    <property type="evidence" value="ECO:0007669"/>
    <property type="project" value="TreeGrafter"/>
</dbReference>
<dbReference type="PANTHER" id="PTHR10772">
    <property type="entry name" value="10 KDA HEAT SHOCK PROTEIN"/>
    <property type="match status" value="1"/>
</dbReference>
<gene>
    <name evidence="3" type="ORF">UFOVP723_8</name>
</gene>
<dbReference type="SUPFAM" id="SSF50129">
    <property type="entry name" value="GroES-like"/>
    <property type="match status" value="1"/>
</dbReference>
<protein>
    <submittedName>
        <fullName evidence="3">GroS Co-chaperonin GroES (HSP10)</fullName>
    </submittedName>
</protein>
<sequence>MEWNPIGDQILLKVEKTSEKTKSGIILVDRDMQFTAGEVVKVGPGIFTMTGDRISMSVKEGDSVLVYKSNLGENKSIMIDDEDYYLIRESEVGLVKSAK</sequence>
<dbReference type="InterPro" id="IPR037124">
    <property type="entry name" value="Chaperonin_GroES_sf"/>
</dbReference>
<accession>A0A6J5NKI6</accession>
<evidence type="ECO:0000313" key="3">
    <source>
        <dbReference type="EMBL" id="CAB4159889.1"/>
    </source>
</evidence>